<proteinExistence type="predicted"/>
<sequence length="154" mass="17444">MAVKRSCRPLTLLCFHRLSRPIHPSPQPNPTQPNPPIFTPHWHLLLLLLLLLFLPRPSPLLVHLYLIAIYHHNRYFCFARSSSIFGLLHNPPSSRRVHSLSPLAIRNSASARTAAAPALRSPPSYGPRFHLVFPYRHRKLVGVLVCMGHLASSH</sequence>
<dbReference type="AlphaFoldDB" id="A0A4S2MYB0"/>
<evidence type="ECO:0000313" key="2">
    <source>
        <dbReference type="EMBL" id="TGZ81742.1"/>
    </source>
</evidence>
<evidence type="ECO:0000313" key="3">
    <source>
        <dbReference type="Proteomes" id="UP000298138"/>
    </source>
</evidence>
<gene>
    <name evidence="2" type="ORF">EX30DRAFT_254747</name>
</gene>
<feature type="transmembrane region" description="Helical" evidence="1">
    <location>
        <begin position="45"/>
        <end position="70"/>
    </location>
</feature>
<dbReference type="Proteomes" id="UP000298138">
    <property type="component" value="Unassembled WGS sequence"/>
</dbReference>
<protein>
    <submittedName>
        <fullName evidence="2">Uncharacterized protein</fullName>
    </submittedName>
</protein>
<keyword evidence="1" id="KW-0812">Transmembrane</keyword>
<keyword evidence="3" id="KW-1185">Reference proteome</keyword>
<dbReference type="EMBL" id="ML220118">
    <property type="protein sequence ID" value="TGZ81742.1"/>
    <property type="molecule type" value="Genomic_DNA"/>
</dbReference>
<reference evidence="2 3" key="1">
    <citation type="submission" date="2019-04" db="EMBL/GenBank/DDBJ databases">
        <title>Comparative genomics and transcriptomics to analyze fruiting body development in filamentous ascomycetes.</title>
        <authorList>
            <consortium name="DOE Joint Genome Institute"/>
            <person name="Lutkenhaus R."/>
            <person name="Traeger S."/>
            <person name="Breuer J."/>
            <person name="Kuo A."/>
            <person name="Lipzen A."/>
            <person name="Pangilinan J."/>
            <person name="Dilworth D."/>
            <person name="Sandor L."/>
            <person name="Poggeler S."/>
            <person name="Barry K."/>
            <person name="Grigoriev I.V."/>
            <person name="Nowrousian M."/>
        </authorList>
    </citation>
    <scope>NUCLEOTIDE SEQUENCE [LARGE SCALE GENOMIC DNA]</scope>
    <source>
        <strain evidence="2 3">CBS 389.68</strain>
    </source>
</reference>
<keyword evidence="1" id="KW-0472">Membrane</keyword>
<dbReference type="InParanoid" id="A0A4S2MYB0"/>
<keyword evidence="1" id="KW-1133">Transmembrane helix</keyword>
<evidence type="ECO:0000256" key="1">
    <source>
        <dbReference type="SAM" id="Phobius"/>
    </source>
</evidence>
<accession>A0A4S2MYB0</accession>
<organism evidence="2 3">
    <name type="scientific">Ascodesmis nigricans</name>
    <dbReference type="NCBI Taxonomy" id="341454"/>
    <lineage>
        <taxon>Eukaryota</taxon>
        <taxon>Fungi</taxon>
        <taxon>Dikarya</taxon>
        <taxon>Ascomycota</taxon>
        <taxon>Pezizomycotina</taxon>
        <taxon>Pezizomycetes</taxon>
        <taxon>Pezizales</taxon>
        <taxon>Ascodesmidaceae</taxon>
        <taxon>Ascodesmis</taxon>
    </lineage>
</organism>
<name>A0A4S2MYB0_9PEZI</name>